<accession>A0A423KNM6</accession>
<gene>
    <name evidence="2" type="ORF">BK665_08495</name>
</gene>
<evidence type="ECO:0000313" key="3">
    <source>
        <dbReference type="Proteomes" id="UP000283627"/>
    </source>
</evidence>
<feature type="region of interest" description="Disordered" evidence="1">
    <location>
        <begin position="516"/>
        <end position="550"/>
    </location>
</feature>
<sequence>MAKDATAEILAKSGPMLSSELAKILEATYKLAPPAARKRVERGCEDMRKLGHLVFPHRARFVYLRSDYGSPRFFTKLMDALQETNSTYYQALQALKMRSNIMMRSHFLIACGAPVAQLKHVSAQSLLERLISADLVKEVTLPGGDVCIVRCDQEMSLRDGFILPRLKARNICERVALLAVKDWARNLGLVSYEAVKTREDDGLEKMPQVGTFQWDMAGPSYLFPMRSYSEATGVKGGFFVCDIALNGNVTAKELSAFVKKCATLRSLKKVNRCLQLFVAEEFSMEAFALLKSEGIIPATTENIFGLEVAKALKHLCSLLENTARLLDSPETLDKVFNVLSRIEGAASTLRGSLFEFAVALIAKTSFPGGDPEVNRKVKDSLGREAEIDVLIARRNRDVVFIECKGVNPMGNVDDAEVIKWLDERIPVIREVAKHHSEWKDLPQRFEIWSSGKFTPEALLMISDRNLKTQKYEIVAKGSDHVFEQVLDSNDAGLIRTYEQHFINHPLKEIEMSLERAARKTERDKKRAAVESSSVPAPPPPFTSVSAPGAA</sequence>
<feature type="compositionally biased region" description="Basic and acidic residues" evidence="1">
    <location>
        <begin position="516"/>
        <end position="528"/>
    </location>
</feature>
<reference evidence="2 3" key="1">
    <citation type="submission" date="2016-10" db="EMBL/GenBank/DDBJ databases">
        <title>Comparative genome analysis of multiple Pseudomonas spp. focuses on biocontrol and plant growth promoting traits.</title>
        <authorList>
            <person name="Tao X.-Y."/>
            <person name="Taylor C.G."/>
        </authorList>
    </citation>
    <scope>NUCLEOTIDE SEQUENCE [LARGE SCALE GENOMIC DNA]</scope>
    <source>
        <strain evidence="2 3">39A2</strain>
    </source>
</reference>
<name>A0A423KNM6_9PSED</name>
<organism evidence="2 3">
    <name type="scientific">Pseudomonas frederiksbergensis</name>
    <dbReference type="NCBI Taxonomy" id="104087"/>
    <lineage>
        <taxon>Bacteria</taxon>
        <taxon>Pseudomonadati</taxon>
        <taxon>Pseudomonadota</taxon>
        <taxon>Gammaproteobacteria</taxon>
        <taxon>Pseudomonadales</taxon>
        <taxon>Pseudomonadaceae</taxon>
        <taxon>Pseudomonas</taxon>
    </lineage>
</organism>
<evidence type="ECO:0000313" key="2">
    <source>
        <dbReference type="EMBL" id="RON55986.1"/>
    </source>
</evidence>
<dbReference type="RefSeq" id="WP_123404739.1">
    <property type="nucleotide sequence ID" value="NZ_MOBP01000005.1"/>
</dbReference>
<dbReference type="EMBL" id="MOBP01000005">
    <property type="protein sequence ID" value="RON55986.1"/>
    <property type="molecule type" value="Genomic_DNA"/>
</dbReference>
<comment type="caution">
    <text evidence="2">The sequence shown here is derived from an EMBL/GenBank/DDBJ whole genome shotgun (WGS) entry which is preliminary data.</text>
</comment>
<proteinExistence type="predicted"/>
<dbReference type="AlphaFoldDB" id="A0A423KNM6"/>
<dbReference type="OrthoDB" id="735874at2"/>
<evidence type="ECO:0000256" key="1">
    <source>
        <dbReference type="SAM" id="MobiDB-lite"/>
    </source>
</evidence>
<dbReference type="Proteomes" id="UP000283627">
    <property type="component" value="Unassembled WGS sequence"/>
</dbReference>
<protein>
    <submittedName>
        <fullName evidence="2">Uncharacterized protein</fullName>
    </submittedName>
</protein>